<accession>A0A179GTT4</accession>
<organism evidence="2 3">
    <name type="scientific">Purpureocillium lilacinum</name>
    <name type="common">Paecilomyces lilacinus</name>
    <dbReference type="NCBI Taxonomy" id="33203"/>
    <lineage>
        <taxon>Eukaryota</taxon>
        <taxon>Fungi</taxon>
        <taxon>Dikarya</taxon>
        <taxon>Ascomycota</taxon>
        <taxon>Pezizomycotina</taxon>
        <taxon>Sordariomycetes</taxon>
        <taxon>Hypocreomycetidae</taxon>
        <taxon>Hypocreales</taxon>
        <taxon>Ophiocordycipitaceae</taxon>
        <taxon>Purpureocillium</taxon>
    </lineage>
</organism>
<name>A0A179GTT4_PURLI</name>
<reference evidence="2 3" key="1">
    <citation type="submission" date="2016-01" db="EMBL/GenBank/DDBJ databases">
        <title>Biosynthesis of antibiotic leucinostatins and their inhibition on Phytophthora in bio-control Purpureocillium lilacinum.</title>
        <authorList>
            <person name="Wang G."/>
            <person name="Liu Z."/>
            <person name="Lin R."/>
            <person name="Li E."/>
            <person name="Mao Z."/>
            <person name="Ling J."/>
            <person name="Yin W."/>
            <person name="Xie B."/>
        </authorList>
    </citation>
    <scope>NUCLEOTIDE SEQUENCE [LARGE SCALE GENOMIC DNA]</scope>
    <source>
        <strain evidence="2">PLBJ-1</strain>
    </source>
</reference>
<comment type="caution">
    <text evidence="2">The sequence shown here is derived from an EMBL/GenBank/DDBJ whole genome shotgun (WGS) entry which is preliminary data.</text>
</comment>
<evidence type="ECO:0000256" key="1">
    <source>
        <dbReference type="SAM" id="MobiDB-lite"/>
    </source>
</evidence>
<dbReference type="Proteomes" id="UP000078240">
    <property type="component" value="Unassembled WGS sequence"/>
</dbReference>
<feature type="region of interest" description="Disordered" evidence="1">
    <location>
        <begin position="16"/>
        <end position="62"/>
    </location>
</feature>
<protein>
    <submittedName>
        <fullName evidence="2">Uncharacterized protein</fullName>
    </submittedName>
</protein>
<sequence>MCVTKVAMAADLSSAGKELPPRKNYSARPVSEMASARRGREAEPDWRDERPRCQIRASATQP</sequence>
<evidence type="ECO:0000313" key="3">
    <source>
        <dbReference type="Proteomes" id="UP000078240"/>
    </source>
</evidence>
<evidence type="ECO:0000313" key="2">
    <source>
        <dbReference type="EMBL" id="OAQ81357.1"/>
    </source>
</evidence>
<proteinExistence type="predicted"/>
<dbReference type="AlphaFoldDB" id="A0A179GTT4"/>
<dbReference type="EMBL" id="LSBH01000003">
    <property type="protein sequence ID" value="OAQ81357.1"/>
    <property type="molecule type" value="Genomic_DNA"/>
</dbReference>
<feature type="compositionally biased region" description="Basic and acidic residues" evidence="1">
    <location>
        <begin position="38"/>
        <end position="52"/>
    </location>
</feature>
<gene>
    <name evidence="2" type="ORF">VFPBJ_03941</name>
</gene>